<evidence type="ECO:0000313" key="3">
    <source>
        <dbReference type="Proteomes" id="UP001156831"/>
    </source>
</evidence>
<evidence type="ECO:0000313" key="2">
    <source>
        <dbReference type="EMBL" id="MDH5832166.1"/>
    </source>
</evidence>
<keyword evidence="3" id="KW-1185">Reference proteome</keyword>
<dbReference type="Proteomes" id="UP001156831">
    <property type="component" value="Unassembled WGS sequence"/>
</dbReference>
<name>A0ABT6JNA4_9GAMM</name>
<accession>A0ABT6JNA4</accession>
<organism evidence="2 3">
    <name type="scientific">Luteimonas rhizosphaericola</name>
    <dbReference type="NCBI Taxonomy" id="3042024"/>
    <lineage>
        <taxon>Bacteria</taxon>
        <taxon>Pseudomonadati</taxon>
        <taxon>Pseudomonadota</taxon>
        <taxon>Gammaproteobacteria</taxon>
        <taxon>Lysobacterales</taxon>
        <taxon>Lysobacteraceae</taxon>
        <taxon>Luteimonas</taxon>
    </lineage>
</organism>
<dbReference type="EMBL" id="JARXRN010000029">
    <property type="protein sequence ID" value="MDH5832166.1"/>
    <property type="molecule type" value="Genomic_DNA"/>
</dbReference>
<dbReference type="PROSITE" id="PS51257">
    <property type="entry name" value="PROKAR_LIPOPROTEIN"/>
    <property type="match status" value="1"/>
</dbReference>
<keyword evidence="1" id="KW-1133">Transmembrane helix</keyword>
<keyword evidence="1" id="KW-0812">Transmembrane</keyword>
<sequence>MAGILSKLSVKPLLYAVGVLLVACAGLGGALAVQQRWYGGQLATVTAARNTAQVSAEAWKVRAGELDLANAAFQDVNETLQGLLAKAQGENTRLQDEGRAAIAAAQAAAAAANRTLDTWLARYADQVRKGDCASALNAVQQACPAFNGY</sequence>
<evidence type="ECO:0000256" key="1">
    <source>
        <dbReference type="SAM" id="Phobius"/>
    </source>
</evidence>
<protein>
    <submittedName>
        <fullName evidence="2">Uncharacterized protein</fullName>
    </submittedName>
</protein>
<dbReference type="RefSeq" id="WP_280603204.1">
    <property type="nucleotide sequence ID" value="NZ_JARXRN010000029.1"/>
</dbReference>
<comment type="caution">
    <text evidence="2">The sequence shown here is derived from an EMBL/GenBank/DDBJ whole genome shotgun (WGS) entry which is preliminary data.</text>
</comment>
<gene>
    <name evidence="2" type="ORF">QFW80_16735</name>
</gene>
<reference evidence="2 3" key="1">
    <citation type="submission" date="2023-04" db="EMBL/GenBank/DDBJ databases">
        <title>Luteimonas sp. M1R5S18.</title>
        <authorList>
            <person name="Sun J.-Q."/>
        </authorList>
    </citation>
    <scope>NUCLEOTIDE SEQUENCE [LARGE SCALE GENOMIC DNA]</scope>
    <source>
        <strain evidence="2 3">M1R5S18</strain>
    </source>
</reference>
<keyword evidence="1" id="KW-0472">Membrane</keyword>
<feature type="transmembrane region" description="Helical" evidence="1">
    <location>
        <begin position="12"/>
        <end position="33"/>
    </location>
</feature>
<proteinExistence type="predicted"/>